<feature type="transmembrane region" description="Helical" evidence="1">
    <location>
        <begin position="82"/>
        <end position="105"/>
    </location>
</feature>
<protein>
    <submittedName>
        <fullName evidence="2">TrwL5 component of type IV secretion system</fullName>
    </submittedName>
</protein>
<dbReference type="AlphaFoldDB" id="D0AAY6"/>
<feature type="transmembrane region" description="Helical" evidence="1">
    <location>
        <begin position="42"/>
        <end position="62"/>
    </location>
</feature>
<feature type="transmembrane region" description="Helical" evidence="1">
    <location>
        <begin position="112"/>
        <end position="132"/>
    </location>
</feature>
<accession>D0AAY6</accession>
<dbReference type="EMBL" id="FN555106">
    <property type="protein sequence ID" value="CBG76047.1"/>
    <property type="molecule type" value="Genomic_DNA"/>
</dbReference>
<sequence>MGCRYIYNNVIYAVKKEIFSRVNSIIMRIKNMKQINILQAKIGNKISTIITSIIFLMAQPVWAQTTTKDIDVLISMQYGLSMIIPIVCAIILLCLLLIYVFRIIARATFLRWAFSVVIAGAAFYISHILFYIQ</sequence>
<proteinExistence type="predicted"/>
<organism evidence="2">
    <name type="scientific">Bartonella birtlesii</name>
    <dbReference type="NCBI Taxonomy" id="111504"/>
    <lineage>
        <taxon>Bacteria</taxon>
        <taxon>Pseudomonadati</taxon>
        <taxon>Pseudomonadota</taxon>
        <taxon>Alphaproteobacteria</taxon>
        <taxon>Hyphomicrobiales</taxon>
        <taxon>Bartonellaceae</taxon>
        <taxon>Bartonella</taxon>
    </lineage>
</organism>
<keyword evidence="1" id="KW-1133">Transmembrane helix</keyword>
<keyword evidence="1" id="KW-0812">Transmembrane</keyword>
<reference evidence="2" key="1">
    <citation type="journal article" date="2010" name="PLoS Pathog.">
        <title>The Trw type IV secretion system of Bartonella mediates host-specific adhesion to erythrocytes.</title>
        <authorList>
            <person name="Vayssier-Taussat M."/>
            <person name="Le Rhun D."/>
            <person name="Deng H.K."/>
            <person name="Biville F."/>
            <person name="Cescau S."/>
            <person name="Danchin A."/>
            <person name="Marignac G."/>
            <person name="Lenaour E."/>
            <person name="Boulouis H.J."/>
            <person name="Mavris M."/>
            <person name="Arnaud L."/>
            <person name="Yang H."/>
            <person name="Wang J."/>
            <person name="Quebatte M."/>
            <person name="Engel P."/>
            <person name="Saenz H."/>
            <person name="Dehio C."/>
        </authorList>
    </citation>
    <scope>NUCLEOTIDE SEQUENCE</scope>
</reference>
<name>D0AAY6_9HYPH</name>
<gene>
    <name evidence="2" type="primary">trwLE</name>
</gene>
<evidence type="ECO:0000256" key="1">
    <source>
        <dbReference type="SAM" id="Phobius"/>
    </source>
</evidence>
<keyword evidence="1" id="KW-0472">Membrane</keyword>
<evidence type="ECO:0000313" key="2">
    <source>
        <dbReference type="EMBL" id="CBG76047.1"/>
    </source>
</evidence>